<gene>
    <name evidence="1" type="ORF">R54839_PPFHFPJH_01083</name>
</gene>
<dbReference type="RefSeq" id="WP_338346282.1">
    <property type="nucleotide sequence ID" value="NZ_CAUZLR010000006.1"/>
</dbReference>
<name>A0ABN9YU72_9LACO</name>
<organism evidence="1 2">
    <name type="scientific">Fructobacillus fructosus</name>
    <dbReference type="NCBI Taxonomy" id="1631"/>
    <lineage>
        <taxon>Bacteria</taxon>
        <taxon>Bacillati</taxon>
        <taxon>Bacillota</taxon>
        <taxon>Bacilli</taxon>
        <taxon>Lactobacillales</taxon>
        <taxon>Lactobacillaceae</taxon>
        <taxon>Fructobacillus</taxon>
    </lineage>
</organism>
<dbReference type="EMBL" id="CAUZLR010000006">
    <property type="protein sequence ID" value="CAK1245196.1"/>
    <property type="molecule type" value="Genomic_DNA"/>
</dbReference>
<evidence type="ECO:0000313" key="1">
    <source>
        <dbReference type="EMBL" id="CAK1245196.1"/>
    </source>
</evidence>
<sequence length="206" mass="24187">MELVYYKSLKDEPYTTVDVICEHTNTTRHAVNALINRYKNDLNDFGVLAFEMPKPTQGSLGGRPKKVWKLNEQQATFLITLLDNTPQVKEFKKLLVKSFYSVKAELDQERVKRQVLKLMNVSLSEVIKEFYPDSKHAYSNFHRLAFQYVTSMTPKKYKKVMQVEDPWQSLTELQRERLERVKQNIAMFIQDGDDYQDIKAKLLADI</sequence>
<dbReference type="Proteomes" id="UP001314261">
    <property type="component" value="Unassembled WGS sequence"/>
</dbReference>
<reference evidence="1 2" key="1">
    <citation type="submission" date="2023-10" db="EMBL/GenBank/DDBJ databases">
        <authorList>
            <person name="Botero Cardona J."/>
        </authorList>
    </citation>
    <scope>NUCLEOTIDE SEQUENCE [LARGE SCALE GENOMIC DNA]</scope>
    <source>
        <strain evidence="1 2">R-54839</strain>
    </source>
</reference>
<comment type="caution">
    <text evidence="1">The sequence shown here is derived from an EMBL/GenBank/DDBJ whole genome shotgun (WGS) entry which is preliminary data.</text>
</comment>
<accession>A0ABN9YU72</accession>
<protein>
    <submittedName>
        <fullName evidence="1">Phage regulatory protein Rha (PRha)</fullName>
    </submittedName>
</protein>
<evidence type="ECO:0000313" key="2">
    <source>
        <dbReference type="Proteomes" id="UP001314261"/>
    </source>
</evidence>
<keyword evidence="2" id="KW-1185">Reference proteome</keyword>
<proteinExistence type="predicted"/>
<dbReference type="InterPro" id="IPR014054">
    <property type="entry name" value="Phage_regulatory_Rha"/>
</dbReference>
<dbReference type="Pfam" id="PF09669">
    <property type="entry name" value="Phage_pRha"/>
    <property type="match status" value="1"/>
</dbReference>